<keyword evidence="3" id="KW-1185">Reference proteome</keyword>
<feature type="region of interest" description="Disordered" evidence="1">
    <location>
        <begin position="401"/>
        <end position="424"/>
    </location>
</feature>
<dbReference type="InterPro" id="IPR006944">
    <property type="entry name" value="Phage/GTA_portal"/>
</dbReference>
<dbReference type="NCBIfam" id="TIGR01537">
    <property type="entry name" value="portal_HK97"/>
    <property type="match status" value="1"/>
</dbReference>
<name>A0A562KKW6_SPHWJ</name>
<dbReference type="Proteomes" id="UP000316624">
    <property type="component" value="Unassembled WGS sequence"/>
</dbReference>
<dbReference type="AlphaFoldDB" id="A0A562KKW6"/>
<evidence type="ECO:0000313" key="3">
    <source>
        <dbReference type="Proteomes" id="UP000316624"/>
    </source>
</evidence>
<organism evidence="2 3">
    <name type="scientific">Sphingobium wenxiniae (strain DSM 21828 / CGMCC 1.7748 / JZ-1)</name>
    <dbReference type="NCBI Taxonomy" id="595605"/>
    <lineage>
        <taxon>Bacteria</taxon>
        <taxon>Pseudomonadati</taxon>
        <taxon>Pseudomonadota</taxon>
        <taxon>Alphaproteobacteria</taxon>
        <taxon>Sphingomonadales</taxon>
        <taxon>Sphingomonadaceae</taxon>
        <taxon>Sphingobium</taxon>
    </lineage>
</organism>
<dbReference type="InterPro" id="IPR006427">
    <property type="entry name" value="Portal_HK97"/>
</dbReference>
<dbReference type="RefSeq" id="WP_145072220.1">
    <property type="nucleotide sequence ID" value="NZ_JACIIY010000005.1"/>
</dbReference>
<reference evidence="2 3" key="1">
    <citation type="journal article" date="2015" name="Stand. Genomic Sci.">
        <title>Genomic Encyclopedia of Bacterial and Archaeal Type Strains, Phase III: the genomes of soil and plant-associated and newly described type strains.</title>
        <authorList>
            <person name="Whitman W.B."/>
            <person name="Woyke T."/>
            <person name="Klenk H.P."/>
            <person name="Zhou Y."/>
            <person name="Lilburn T.G."/>
            <person name="Beck B.J."/>
            <person name="De Vos P."/>
            <person name="Vandamme P."/>
            <person name="Eisen J.A."/>
            <person name="Garrity G."/>
            <person name="Hugenholtz P."/>
            <person name="Kyrpides N.C."/>
        </authorList>
    </citation>
    <scope>NUCLEOTIDE SEQUENCE [LARGE SCALE GENOMIC DNA]</scope>
    <source>
        <strain evidence="2 3">CGMCC 1.7748</strain>
    </source>
</reference>
<accession>A0A562KKW6</accession>
<gene>
    <name evidence="2" type="ORF">IQ35_01101</name>
</gene>
<comment type="caution">
    <text evidence="2">The sequence shown here is derived from an EMBL/GenBank/DDBJ whole genome shotgun (WGS) entry which is preliminary data.</text>
</comment>
<dbReference type="EMBL" id="VLKK01000003">
    <property type="protein sequence ID" value="TWH96012.1"/>
    <property type="molecule type" value="Genomic_DNA"/>
</dbReference>
<sequence length="424" mass="47262">MRIAFEFLRGGGEQRSLNPLENPVVSTGSHTDDLLTFFGLLGHDPKLPTVTIESALEVPSNWCAVNFLSRMMASLPLHLFKKVGDTSQRVDGDLQMLLNEAPNPEWTSQGWREYIWSQVFTGGRGTTWIERQGSKILALWPMDPDRTSVRRRNGRKYYRFEAKEYPAADVIDVTFLLKRNQLDVYSPIQKNKRAIGLMLAMNDYASSFFASGGTPPLSLEGPLPQGAEAFKRAQADIQRAIDLAKQSGSPFFGMPPGHKLNPIGIDPQKGQTIEARQFQIGESSRIWGLPPVFLHDLAHGTFNNTEQQDLQLVKHVVTHWAGKFEQELNLKLFGQRSRARHVEHNVDGVQRGDFKSRVEGIARAIQTAQITPNEARKLENREPMPEGDKLYIQGATVPLGTQPLLKAPADNGDANADAGDKTES</sequence>
<evidence type="ECO:0000256" key="1">
    <source>
        <dbReference type="SAM" id="MobiDB-lite"/>
    </source>
</evidence>
<evidence type="ECO:0000313" key="2">
    <source>
        <dbReference type="EMBL" id="TWH96012.1"/>
    </source>
</evidence>
<proteinExistence type="predicted"/>
<dbReference type="Pfam" id="PF04860">
    <property type="entry name" value="Phage_portal"/>
    <property type="match status" value="1"/>
</dbReference>
<protein>
    <submittedName>
        <fullName evidence="2">HK97 family phage portal protein</fullName>
    </submittedName>
</protein>